<evidence type="ECO:0000313" key="4">
    <source>
        <dbReference type="Proteomes" id="UP000178534"/>
    </source>
</evidence>
<accession>A0A1G2DD34</accession>
<feature type="transmembrane region" description="Helical" evidence="1">
    <location>
        <begin position="130"/>
        <end position="148"/>
    </location>
</feature>
<feature type="domain" description="DUF2914" evidence="2">
    <location>
        <begin position="278"/>
        <end position="345"/>
    </location>
</feature>
<evidence type="ECO:0000313" key="3">
    <source>
        <dbReference type="EMBL" id="OGZ11352.1"/>
    </source>
</evidence>
<keyword evidence="1" id="KW-0472">Membrane</keyword>
<dbReference type="EMBL" id="MHLP01000038">
    <property type="protein sequence ID" value="OGZ11352.1"/>
    <property type="molecule type" value="Genomic_DNA"/>
</dbReference>
<gene>
    <name evidence="3" type="ORF">A2942_04020</name>
</gene>
<feature type="transmembrane region" description="Helical" evidence="1">
    <location>
        <begin position="39"/>
        <end position="57"/>
    </location>
</feature>
<dbReference type="Proteomes" id="UP000178534">
    <property type="component" value="Unassembled WGS sequence"/>
</dbReference>
<dbReference type="STRING" id="1798665.A2942_04020"/>
<protein>
    <recommendedName>
        <fullName evidence="2">DUF2914 domain-containing protein</fullName>
    </recommendedName>
</protein>
<comment type="caution">
    <text evidence="3">The sequence shown here is derived from an EMBL/GenBank/DDBJ whole genome shotgun (WGS) entry which is preliminary data.</text>
</comment>
<keyword evidence="1" id="KW-1133">Transmembrane helix</keyword>
<evidence type="ECO:0000259" key="2">
    <source>
        <dbReference type="Pfam" id="PF11141"/>
    </source>
</evidence>
<feature type="transmembrane region" description="Helical" evidence="1">
    <location>
        <begin position="154"/>
        <end position="177"/>
    </location>
</feature>
<name>A0A1G2DD34_9BACT</name>
<feature type="transmembrane region" description="Helical" evidence="1">
    <location>
        <begin position="7"/>
        <end position="27"/>
    </location>
</feature>
<dbReference type="Pfam" id="PF11141">
    <property type="entry name" value="DUF2914"/>
    <property type="match status" value="1"/>
</dbReference>
<feature type="transmembrane region" description="Helical" evidence="1">
    <location>
        <begin position="100"/>
        <end position="118"/>
    </location>
</feature>
<reference evidence="3 4" key="1">
    <citation type="journal article" date="2016" name="Nat. Commun.">
        <title>Thousands of microbial genomes shed light on interconnected biogeochemical processes in an aquifer system.</title>
        <authorList>
            <person name="Anantharaman K."/>
            <person name="Brown C.T."/>
            <person name="Hug L.A."/>
            <person name="Sharon I."/>
            <person name="Castelle C.J."/>
            <person name="Probst A.J."/>
            <person name="Thomas B.C."/>
            <person name="Singh A."/>
            <person name="Wilkins M.J."/>
            <person name="Karaoz U."/>
            <person name="Brodie E.L."/>
            <person name="Williams K.H."/>
            <person name="Hubbard S.S."/>
            <person name="Banfield J.F."/>
        </authorList>
    </citation>
    <scope>NUCLEOTIDE SEQUENCE [LARGE SCALE GENOMIC DNA]</scope>
</reference>
<organism evidence="3 4">
    <name type="scientific">Candidatus Lloydbacteria bacterium RIFCSPLOWO2_01_FULL_50_20</name>
    <dbReference type="NCBI Taxonomy" id="1798665"/>
    <lineage>
        <taxon>Bacteria</taxon>
        <taxon>Candidatus Lloydiibacteriota</taxon>
    </lineage>
</organism>
<feature type="transmembrane region" description="Helical" evidence="1">
    <location>
        <begin position="69"/>
        <end position="94"/>
    </location>
</feature>
<dbReference type="InterPro" id="IPR022606">
    <property type="entry name" value="DUF2914"/>
</dbReference>
<evidence type="ECO:0000256" key="1">
    <source>
        <dbReference type="SAM" id="Phobius"/>
    </source>
</evidence>
<sequence length="360" mass="40227">MELLKKYERHLSGVAFTVGFVLDYIFAPEIDNPFTPLILGGYLLLAAVTILAEQVFWRVKIQHSSWLRWGSVIPTLTQLVFGALMSMLFVYYSRSAALEGSWPFMLLLGGMFIGNELFRDRVRLFKFQLATFFFVFFMAMVLCVPIALREVGTIPFLIAGALALLGTLFFIGSIFALSRKIVRENALGILGMVGGMYALINVLYFTHVIPPIPLLLRDSGVYHSVVRDAAGNYIGSGEKTLWGERFGVLGLQQKVLHLTAGEPAYFYSAVFAPIAIRTPIVHEWQYKDAATGEWNTVHRVSFPIIGGRDGGYRGYSIKESVPQGEWRVSIETASGELLGRETFRVVLSENSAFLEKTLLK</sequence>
<feature type="transmembrane region" description="Helical" evidence="1">
    <location>
        <begin position="189"/>
        <end position="209"/>
    </location>
</feature>
<keyword evidence="1" id="KW-0812">Transmembrane</keyword>
<proteinExistence type="predicted"/>
<dbReference type="AlphaFoldDB" id="A0A1G2DD34"/>